<feature type="region of interest" description="Disordered" evidence="1">
    <location>
        <begin position="26"/>
        <end position="74"/>
    </location>
</feature>
<dbReference type="Pfam" id="PF03413">
    <property type="entry name" value="PepSY"/>
    <property type="match status" value="2"/>
</dbReference>
<feature type="compositionally biased region" description="Low complexity" evidence="1">
    <location>
        <begin position="33"/>
        <end position="66"/>
    </location>
</feature>
<protein>
    <submittedName>
        <fullName evidence="4">PepSY domain-containing protein</fullName>
    </submittedName>
</protein>
<evidence type="ECO:0000256" key="2">
    <source>
        <dbReference type="SAM" id="SignalP"/>
    </source>
</evidence>
<reference evidence="4" key="2">
    <citation type="submission" date="2021-04" db="EMBL/GenBank/DDBJ databases">
        <authorList>
            <person name="Gilroy R."/>
        </authorList>
    </citation>
    <scope>NUCLEOTIDE SEQUENCE</scope>
    <source>
        <strain evidence="4">ChiSjej3B21-8574</strain>
    </source>
</reference>
<feature type="signal peptide" evidence="2">
    <location>
        <begin position="1"/>
        <end position="25"/>
    </location>
</feature>
<evidence type="ECO:0000259" key="3">
    <source>
        <dbReference type="Pfam" id="PF03413"/>
    </source>
</evidence>
<dbReference type="Gene3D" id="3.10.450.40">
    <property type="match status" value="2"/>
</dbReference>
<dbReference type="PROSITE" id="PS51257">
    <property type="entry name" value="PROKAR_LIPOPROTEIN"/>
    <property type="match status" value="1"/>
</dbReference>
<dbReference type="AlphaFoldDB" id="A0A9D2PHQ6"/>
<evidence type="ECO:0000313" key="5">
    <source>
        <dbReference type="Proteomes" id="UP000823904"/>
    </source>
</evidence>
<evidence type="ECO:0000256" key="1">
    <source>
        <dbReference type="SAM" id="MobiDB-lite"/>
    </source>
</evidence>
<dbReference type="EMBL" id="DWWD01000024">
    <property type="protein sequence ID" value="HJC50152.1"/>
    <property type="molecule type" value="Genomic_DNA"/>
</dbReference>
<feature type="domain" description="PepSY" evidence="3">
    <location>
        <begin position="69"/>
        <end position="129"/>
    </location>
</feature>
<reference evidence="4" key="1">
    <citation type="journal article" date="2021" name="PeerJ">
        <title>Extensive microbial diversity within the chicken gut microbiome revealed by metagenomics and culture.</title>
        <authorList>
            <person name="Gilroy R."/>
            <person name="Ravi A."/>
            <person name="Getino M."/>
            <person name="Pursley I."/>
            <person name="Horton D.L."/>
            <person name="Alikhan N.F."/>
            <person name="Baker D."/>
            <person name="Gharbi K."/>
            <person name="Hall N."/>
            <person name="Watson M."/>
            <person name="Adriaenssens E.M."/>
            <person name="Foster-Nyarko E."/>
            <person name="Jarju S."/>
            <person name="Secka A."/>
            <person name="Antonio M."/>
            <person name="Oren A."/>
            <person name="Chaudhuri R.R."/>
            <person name="La Ragione R."/>
            <person name="Hildebrand F."/>
            <person name="Pallen M.J."/>
        </authorList>
    </citation>
    <scope>NUCLEOTIDE SEQUENCE</scope>
    <source>
        <strain evidence="4">ChiSjej3B21-8574</strain>
    </source>
</reference>
<organism evidence="4 5">
    <name type="scientific">Candidatus Anaerostipes avistercoris</name>
    <dbReference type="NCBI Taxonomy" id="2838462"/>
    <lineage>
        <taxon>Bacteria</taxon>
        <taxon>Bacillati</taxon>
        <taxon>Bacillota</taxon>
        <taxon>Clostridia</taxon>
        <taxon>Lachnospirales</taxon>
        <taxon>Lachnospiraceae</taxon>
        <taxon>Anaerostipes</taxon>
    </lineage>
</organism>
<comment type="caution">
    <text evidence="4">The sequence shown here is derived from an EMBL/GenBank/DDBJ whole genome shotgun (WGS) entry which is preliminary data.</text>
</comment>
<dbReference type="Proteomes" id="UP000823904">
    <property type="component" value="Unassembled WGS sequence"/>
</dbReference>
<accession>A0A9D2PHQ6</accession>
<evidence type="ECO:0000313" key="4">
    <source>
        <dbReference type="EMBL" id="HJC50152.1"/>
    </source>
</evidence>
<feature type="chain" id="PRO_5038571076" evidence="2">
    <location>
        <begin position="26"/>
        <end position="215"/>
    </location>
</feature>
<gene>
    <name evidence="4" type="ORF">H9754_06185</name>
</gene>
<proteinExistence type="predicted"/>
<feature type="domain" description="PepSY" evidence="3">
    <location>
        <begin position="147"/>
        <end position="207"/>
    </location>
</feature>
<dbReference type="InterPro" id="IPR025711">
    <property type="entry name" value="PepSY"/>
</dbReference>
<name>A0A9D2PHQ6_9FIRM</name>
<keyword evidence="2" id="KW-0732">Signal</keyword>
<sequence length="215" mass="23716">MRKGKLAVFLLAALFVLGGCGNSGGNDTNQAQSSSETSAPTTSSVSEEQSASTQAQQQTDDNTSDQGEISRDRALEIAMADAEVSSDNAREVKAERDEDDGIPIYDIEFETEYGDYDYEVAINGGKIVGADYEVEEEWARRQNGSAVSADDVKKIAQEKVPGVSENDIKVWKESDDDDDENRYEGQFRYDSMKYEFEVDASTGIIIDWNADLRDD</sequence>